<evidence type="ECO:0000256" key="1">
    <source>
        <dbReference type="SAM" id="Phobius"/>
    </source>
</evidence>
<keyword evidence="1" id="KW-0472">Membrane</keyword>
<keyword evidence="1" id="KW-0812">Transmembrane</keyword>
<reference evidence="2" key="1">
    <citation type="submission" date="2018-05" db="EMBL/GenBank/DDBJ databases">
        <authorList>
            <person name="Lanie J.A."/>
            <person name="Ng W.-L."/>
            <person name="Kazmierczak K.M."/>
            <person name="Andrzejewski T.M."/>
            <person name="Davidsen T.M."/>
            <person name="Wayne K.J."/>
            <person name="Tettelin H."/>
            <person name="Glass J.I."/>
            <person name="Rusch D."/>
            <person name="Podicherti R."/>
            <person name="Tsui H.-C.T."/>
            <person name="Winkler M.E."/>
        </authorList>
    </citation>
    <scope>NUCLEOTIDE SEQUENCE</scope>
</reference>
<keyword evidence="1" id="KW-1133">Transmembrane helix</keyword>
<organism evidence="2">
    <name type="scientific">marine metagenome</name>
    <dbReference type="NCBI Taxonomy" id="408172"/>
    <lineage>
        <taxon>unclassified sequences</taxon>
        <taxon>metagenomes</taxon>
        <taxon>ecological metagenomes</taxon>
    </lineage>
</organism>
<feature type="transmembrane region" description="Helical" evidence="1">
    <location>
        <begin position="45"/>
        <end position="66"/>
    </location>
</feature>
<sequence length="67" mass="7462">MTIIIVSTILICASGISSILTINYFAKYDVKDGSIGNYMNSKGDFILGLILYTFLYILFYGLLILIL</sequence>
<accession>A0A382SN23</accession>
<proteinExistence type="predicted"/>
<dbReference type="AlphaFoldDB" id="A0A382SN23"/>
<dbReference type="EMBL" id="UINC01130107">
    <property type="protein sequence ID" value="SVD10962.1"/>
    <property type="molecule type" value="Genomic_DNA"/>
</dbReference>
<feature type="non-terminal residue" evidence="2">
    <location>
        <position position="1"/>
    </location>
</feature>
<protein>
    <submittedName>
        <fullName evidence="2">Uncharacterized protein</fullName>
    </submittedName>
</protein>
<gene>
    <name evidence="2" type="ORF">METZ01_LOCUS363816</name>
</gene>
<name>A0A382SN23_9ZZZZ</name>
<feature type="non-terminal residue" evidence="2">
    <location>
        <position position="67"/>
    </location>
</feature>
<evidence type="ECO:0000313" key="2">
    <source>
        <dbReference type="EMBL" id="SVD10962.1"/>
    </source>
</evidence>